<keyword evidence="4" id="KW-0539">Nucleus</keyword>
<proteinExistence type="inferred from homology"/>
<feature type="binding site" evidence="4">
    <location>
        <position position="141"/>
    </location>
    <ligand>
        <name>S-adenosyl-L-methionine</name>
        <dbReference type="ChEBI" id="CHEBI:59789"/>
    </ligand>
</feature>
<comment type="function">
    <text evidence="4">S-adenosyl-L-methionine-dependent methyltransferase that specifically methylates the N(1) position of an adenine present in helix 65 in 25S rRNA.</text>
</comment>
<organism evidence="6 7">
    <name type="scientific">Aspergillus ochraceoroseus</name>
    <dbReference type="NCBI Taxonomy" id="138278"/>
    <lineage>
        <taxon>Eukaryota</taxon>
        <taxon>Fungi</taxon>
        <taxon>Dikarya</taxon>
        <taxon>Ascomycota</taxon>
        <taxon>Pezizomycotina</taxon>
        <taxon>Eurotiomycetes</taxon>
        <taxon>Eurotiomycetidae</taxon>
        <taxon>Eurotiales</taxon>
        <taxon>Aspergillaceae</taxon>
        <taxon>Aspergillus</taxon>
        <taxon>Aspergillus subgen. Nidulantes</taxon>
    </lineage>
</organism>
<evidence type="ECO:0000256" key="4">
    <source>
        <dbReference type="HAMAP-Rule" id="MF_03044"/>
    </source>
</evidence>
<dbReference type="Proteomes" id="UP000034947">
    <property type="component" value="Unassembled WGS sequence"/>
</dbReference>
<evidence type="ECO:0000256" key="3">
    <source>
        <dbReference type="ARBA" id="ARBA00022691"/>
    </source>
</evidence>
<evidence type="ECO:0000313" key="7">
    <source>
        <dbReference type="Proteomes" id="UP000034947"/>
    </source>
</evidence>
<evidence type="ECO:0000256" key="1">
    <source>
        <dbReference type="ARBA" id="ARBA00022603"/>
    </source>
</evidence>
<dbReference type="Pfam" id="PF11968">
    <property type="entry name" value="Bmt2"/>
    <property type="match status" value="1"/>
</dbReference>
<feature type="region of interest" description="Disordered" evidence="5">
    <location>
        <begin position="1"/>
        <end position="30"/>
    </location>
</feature>
<accession>A0A0F8WBV4</accession>
<keyword evidence="1 4" id="KW-0489">Methyltransferase</keyword>
<dbReference type="GO" id="GO:0016433">
    <property type="term" value="F:rRNA (adenine) methyltransferase activity"/>
    <property type="evidence" value="ECO:0007669"/>
    <property type="project" value="UniProtKB-UniRule"/>
</dbReference>
<dbReference type="VEuPathDB" id="FungiDB:P175DRAFT_0486285"/>
<comment type="subcellular location">
    <subcellularLocation>
        <location evidence="4">Nucleus</location>
        <location evidence="4">Nucleolus</location>
    </subcellularLocation>
</comment>
<name>A0A0F8WBV4_9EURO</name>
<comment type="caution">
    <text evidence="6">The sequence shown here is derived from an EMBL/GenBank/DDBJ whole genome shotgun (WGS) entry which is preliminary data.</text>
</comment>
<dbReference type="PANTHER" id="PTHR21008">
    <property type="entry name" value="S-ADENOSYLMETHIONINE SENSOR UPSTREAM OF MTORC1-RELATED"/>
    <property type="match status" value="1"/>
</dbReference>
<dbReference type="SUPFAM" id="SSF53335">
    <property type="entry name" value="S-adenosyl-L-methionine-dependent methyltransferases"/>
    <property type="match status" value="1"/>
</dbReference>
<dbReference type="PANTHER" id="PTHR21008:SF1">
    <property type="entry name" value="25S RRNA (ADENINE(2142)-N(1))-METHYLTRANSFERASE"/>
    <property type="match status" value="1"/>
</dbReference>
<dbReference type="EC" id="2.1.1.-" evidence="4"/>
<protein>
    <recommendedName>
        <fullName evidence="4">25S rRNA adenine-N(1) methyltransferase</fullName>
        <ecNumber evidence="4">2.1.1.-</ecNumber>
    </recommendedName>
</protein>
<dbReference type="EMBL" id="JYKN01002749">
    <property type="protein sequence ID" value="KKK15300.1"/>
    <property type="molecule type" value="Genomic_DNA"/>
</dbReference>
<keyword evidence="3 4" id="KW-0949">S-adenosyl-L-methionine</keyword>
<dbReference type="OrthoDB" id="5954793at2759"/>
<evidence type="ECO:0000313" key="6">
    <source>
        <dbReference type="EMBL" id="KKK15300.1"/>
    </source>
</evidence>
<keyword evidence="2 4" id="KW-0808">Transferase</keyword>
<feature type="compositionally biased region" description="Basic residues" evidence="5">
    <location>
        <begin position="1"/>
        <end position="10"/>
    </location>
</feature>
<reference evidence="6 7" key="1">
    <citation type="submission" date="2015-02" db="EMBL/GenBank/DDBJ databases">
        <title>Draft Genome Sequences of Two Closely-Related Aflatoxigenic Aspergillus Species Obtained from the Cote d'Ivoire.</title>
        <authorList>
            <person name="Moore G.G."/>
            <person name="Beltz S.B."/>
            <person name="Mack B.M."/>
        </authorList>
    </citation>
    <scope>NUCLEOTIDE SEQUENCE [LARGE SCALE GENOMIC DNA]</scope>
    <source>
        <strain evidence="6 7">SRRC1432</strain>
    </source>
</reference>
<dbReference type="InterPro" id="IPR029063">
    <property type="entry name" value="SAM-dependent_MTases_sf"/>
</dbReference>
<dbReference type="InterPro" id="IPR021867">
    <property type="entry name" value="Bmt2/SAMTOR"/>
</dbReference>
<dbReference type="AlphaFoldDB" id="A0A0F8WBV4"/>
<evidence type="ECO:0000256" key="2">
    <source>
        <dbReference type="ARBA" id="ARBA00022679"/>
    </source>
</evidence>
<dbReference type="GO" id="GO:0005730">
    <property type="term" value="C:nucleolus"/>
    <property type="evidence" value="ECO:0007669"/>
    <property type="project" value="UniProtKB-SubCell"/>
</dbReference>
<comment type="similarity">
    <text evidence="4">Belongs to the BMT2 family.</text>
</comment>
<gene>
    <name evidence="6" type="ORF">AOCH_001579</name>
</gene>
<keyword evidence="7" id="KW-1185">Reference proteome</keyword>
<dbReference type="HAMAP" id="MF_03044">
    <property type="entry name" value="BMT2"/>
    <property type="match status" value="1"/>
</dbReference>
<evidence type="ECO:0000256" key="5">
    <source>
        <dbReference type="SAM" id="MobiDB-lite"/>
    </source>
</evidence>
<feature type="binding site" evidence="4">
    <location>
        <position position="121"/>
    </location>
    <ligand>
        <name>S-adenosyl-L-methionine</name>
        <dbReference type="ChEBI" id="CHEBI:59789"/>
    </ligand>
</feature>
<sequence length="296" mass="33188">MTSKKQRNAKRPTLLSRTRPPTIRKSAPALSSKATRNLIRSHHTLLKLHAQALRSGDKALADKLDAQIQQNGGLESYQLASKIGQSLERGGDSSKVLIDWINPQLGALKDRPFKLRVLEVGALSTKNACSQNEGLDVTRIDLNSQEPGILKQDFMERRLPSSDDDRFHIISLSLVLNYVPDPVGRGEMLKRCVTFLTKAPLLPDSSVSFMPSLFLVLPLPCVSNSRYLTEQRLHDILSSLGFSLVESKQTTKLIFQLWEYSGKREPKQFKKEMLNPGKTRNNFAIVIKNDKATKQS</sequence>